<dbReference type="Gene3D" id="1.20.58.900">
    <property type="match status" value="1"/>
</dbReference>
<dbReference type="InterPro" id="IPR037213">
    <property type="entry name" value="Run_dom_sf"/>
</dbReference>
<feature type="compositionally biased region" description="Polar residues" evidence="3">
    <location>
        <begin position="161"/>
        <end position="170"/>
    </location>
</feature>
<dbReference type="SMART" id="SM00593">
    <property type="entry name" value="RUN"/>
    <property type="match status" value="1"/>
</dbReference>
<feature type="compositionally biased region" description="Low complexity" evidence="3">
    <location>
        <begin position="398"/>
        <end position="420"/>
    </location>
</feature>
<dbReference type="EMBL" id="LODT01000037">
    <property type="protein sequence ID" value="KYQ90274.1"/>
    <property type="molecule type" value="Genomic_DNA"/>
</dbReference>
<feature type="region of interest" description="Disordered" evidence="3">
    <location>
        <begin position="468"/>
        <end position="501"/>
    </location>
</feature>
<dbReference type="SUPFAM" id="SSF50729">
    <property type="entry name" value="PH domain-like"/>
    <property type="match status" value="1"/>
</dbReference>
<keyword evidence="7" id="KW-1185">Reference proteome</keyword>
<evidence type="ECO:0000256" key="1">
    <source>
        <dbReference type="ARBA" id="ARBA00004656"/>
    </source>
</evidence>
<feature type="compositionally biased region" description="Low complexity" evidence="3">
    <location>
        <begin position="141"/>
        <end position="160"/>
    </location>
</feature>
<feature type="compositionally biased region" description="Polar residues" evidence="3">
    <location>
        <begin position="125"/>
        <end position="140"/>
    </location>
</feature>
<feature type="compositionally biased region" description="Low complexity" evidence="3">
    <location>
        <begin position="236"/>
        <end position="257"/>
    </location>
</feature>
<dbReference type="OrthoDB" id="44736at2759"/>
<feature type="region of interest" description="Disordered" evidence="3">
    <location>
        <begin position="386"/>
        <end position="456"/>
    </location>
</feature>
<feature type="domain" description="RUN" evidence="5">
    <location>
        <begin position="766"/>
        <end position="909"/>
    </location>
</feature>
<dbReference type="FunCoup" id="A0A151Z8X3">
    <property type="interactions" value="371"/>
</dbReference>
<feature type="region of interest" description="Disordered" evidence="3">
    <location>
        <begin position="125"/>
        <end position="215"/>
    </location>
</feature>
<dbReference type="Gene3D" id="2.30.29.30">
    <property type="entry name" value="Pleckstrin-homology domain (PH domain)/Phosphotyrosine-binding domain (PTB)"/>
    <property type="match status" value="1"/>
</dbReference>
<dbReference type="PROSITE" id="PS50003">
    <property type="entry name" value="PH_DOMAIN"/>
    <property type="match status" value="1"/>
</dbReference>
<dbReference type="PROSITE" id="PS50826">
    <property type="entry name" value="RUN"/>
    <property type="match status" value="1"/>
</dbReference>
<feature type="compositionally biased region" description="Low complexity" evidence="3">
    <location>
        <begin position="174"/>
        <end position="209"/>
    </location>
</feature>
<evidence type="ECO:0000313" key="6">
    <source>
        <dbReference type="EMBL" id="KYQ90274.1"/>
    </source>
</evidence>
<comment type="subcellular location">
    <subcellularLocation>
        <location evidence="1">Lysosome membrane</location>
    </subcellularLocation>
</comment>
<feature type="compositionally biased region" description="Low complexity" evidence="3">
    <location>
        <begin position="996"/>
        <end position="1009"/>
    </location>
</feature>
<feature type="compositionally biased region" description="Acidic residues" evidence="3">
    <location>
        <begin position="342"/>
        <end position="354"/>
    </location>
</feature>
<dbReference type="GO" id="GO:0005765">
    <property type="term" value="C:lysosomal membrane"/>
    <property type="evidence" value="ECO:0007669"/>
    <property type="project" value="UniProtKB-SubCell"/>
</dbReference>
<protein>
    <submittedName>
        <fullName evidence="6">RUN domain-containing protein</fullName>
    </submittedName>
</protein>
<evidence type="ECO:0000256" key="3">
    <source>
        <dbReference type="SAM" id="MobiDB-lite"/>
    </source>
</evidence>
<feature type="region of interest" description="Disordered" evidence="3">
    <location>
        <begin position="339"/>
        <end position="364"/>
    </location>
</feature>
<dbReference type="Proteomes" id="UP000076078">
    <property type="component" value="Unassembled WGS sequence"/>
</dbReference>
<feature type="region of interest" description="Disordered" evidence="3">
    <location>
        <begin position="994"/>
        <end position="1036"/>
    </location>
</feature>
<organism evidence="6 7">
    <name type="scientific">Tieghemostelium lacteum</name>
    <name type="common">Slime mold</name>
    <name type="synonym">Dictyostelium lacteum</name>
    <dbReference type="NCBI Taxonomy" id="361077"/>
    <lineage>
        <taxon>Eukaryota</taxon>
        <taxon>Amoebozoa</taxon>
        <taxon>Evosea</taxon>
        <taxon>Eumycetozoa</taxon>
        <taxon>Dictyostelia</taxon>
        <taxon>Dictyosteliales</taxon>
        <taxon>Raperosteliaceae</taxon>
        <taxon>Tieghemostelium</taxon>
    </lineage>
</organism>
<dbReference type="Pfam" id="PF02759">
    <property type="entry name" value="RUN"/>
    <property type="match status" value="1"/>
</dbReference>
<proteinExistence type="predicted"/>
<feature type="domain" description="PH" evidence="4">
    <location>
        <begin position="1"/>
        <end position="109"/>
    </location>
</feature>
<dbReference type="SUPFAM" id="SSF140741">
    <property type="entry name" value="RUN domain-like"/>
    <property type="match status" value="1"/>
</dbReference>
<name>A0A151Z8X3_TIELA</name>
<dbReference type="InterPro" id="IPR011993">
    <property type="entry name" value="PH-like_dom_sf"/>
</dbReference>
<reference evidence="6 7" key="1">
    <citation type="submission" date="2015-12" db="EMBL/GenBank/DDBJ databases">
        <title>Dictyostelia acquired genes for synthesis and detection of signals that induce cell-type specialization by lateral gene transfer from prokaryotes.</title>
        <authorList>
            <person name="Gloeckner G."/>
            <person name="Schaap P."/>
        </authorList>
    </citation>
    <scope>NUCLEOTIDE SEQUENCE [LARGE SCALE GENOMIC DNA]</scope>
    <source>
        <strain evidence="6 7">TK</strain>
    </source>
</reference>
<dbReference type="InParanoid" id="A0A151Z8X3"/>
<gene>
    <name evidence="6" type="ORF">DLAC_08876</name>
</gene>
<evidence type="ECO:0000259" key="5">
    <source>
        <dbReference type="PROSITE" id="PS50826"/>
    </source>
</evidence>
<evidence type="ECO:0000259" key="4">
    <source>
        <dbReference type="PROSITE" id="PS50003"/>
    </source>
</evidence>
<evidence type="ECO:0000256" key="2">
    <source>
        <dbReference type="ARBA" id="ARBA00023228"/>
    </source>
</evidence>
<dbReference type="InterPro" id="IPR004012">
    <property type="entry name" value="Run_dom"/>
</dbReference>
<dbReference type="OMA" id="ECKFINS"/>
<sequence length="1062" mass="119338">MESYTGFIKILKQIGPGNVVKRKRYWFLINNSEGLLSWFKSQTDSTPKSFILIQNIKSIDKFNDFPGSGSTRYGIMMILENEEEHSMIFITKTEKEREDFIENILNCKKLKTEINSDNVTNIKLTANDNSGNRYRVSNNLQIPNPIPIQQPQQQQQQQQQDHTSIGTPTHKSSRGSFTIGTSRGSSTTSISPSSLSSTPQSSSFKSATSSRRDSSKILLGSAKSMSMSGSSLPIVNTNSITNNGNSNSTTVINSSSPSPSPSPSPSLSPSSEEGIQIMKTKLMNEKIEIQKAFDLQFQAYEVKKLSQSLPEFNQQDIQQEIKSQQQLQQQDIKVENEVKEVVDEEEKEEEEVEEEKPLTESVSSPLQIREVKVNSIREISISLDNESEKVDQQIKQDSSSTDSMSTTTSPTTTSIETESQNQDKKDNDENSNNNVIKVINYRPNIKESKEDSDNEQGNIVVQKIQFRKPKEPVVEESQTTTTTTTTTSTTTSNSTINGVNNNNGGFNRNMINQQNVGLSLDGNGYFIIKNPSQLRVVIGKSVAGESSFAGVIVGPFKLDWKPISKIWSIAADSCVEIGPATPSKEVLLKRLKEKRQKALADNDTTLGNLLLQREKEIENAQEEESFIFRGGIVMANRNDKWELLEAPITITNNNTSPYFKNTTTTSSTILPPLQQQQSNNQYNRSTVNNNNMTNSTIGDLSQSIISSVGNLFSKKEERTIPPLTVDEFEKMIQPVKTSILDIDAYFGSNTTQLEKKSLGDDNCNRKIALMCRGRLSTAIAQIMSHGFVPTNIIGKRQHIWDFIDSYKKVTSHGTVAGISLIKAIDTINQLEEESPQWKDANIKFRTFICCALNDHLLDQWLIMLQLNRQSVEHYFYPNALLRSLDFYRLFCQCFSPLLELPFKLSIYFECKKVPQLNNNNNNNQNNHQNNNITEQIKSSITSLSSQIINSNLISDLSENTSQLKQTLTENTSHLKQQLTSNFNNLTQSLFNQDADNSQQQHNEGNNNNNRPMIGQSKKRQSKVTFKDESNDSDNSMVEKIQTSISTTIKPIQNKIGEFFEGY</sequence>
<dbReference type="AlphaFoldDB" id="A0A151Z8X3"/>
<dbReference type="SMART" id="SM00233">
    <property type="entry name" value="PH"/>
    <property type="match status" value="1"/>
</dbReference>
<feature type="compositionally biased region" description="Low complexity" evidence="3">
    <location>
        <begin position="479"/>
        <end position="501"/>
    </location>
</feature>
<accession>A0A151Z8X3</accession>
<comment type="caution">
    <text evidence="6">The sequence shown here is derived from an EMBL/GenBank/DDBJ whole genome shotgun (WGS) entry which is preliminary data.</text>
</comment>
<keyword evidence="2" id="KW-0458">Lysosome</keyword>
<feature type="region of interest" description="Disordered" evidence="3">
    <location>
        <begin position="236"/>
        <end position="273"/>
    </location>
</feature>
<dbReference type="CDD" id="cd17671">
    <property type="entry name" value="RUN"/>
    <property type="match status" value="1"/>
</dbReference>
<evidence type="ECO:0000313" key="7">
    <source>
        <dbReference type="Proteomes" id="UP000076078"/>
    </source>
</evidence>
<dbReference type="Pfam" id="PF00169">
    <property type="entry name" value="PH"/>
    <property type="match status" value="1"/>
</dbReference>
<dbReference type="InterPro" id="IPR001849">
    <property type="entry name" value="PH_domain"/>
</dbReference>